<dbReference type="InterPro" id="IPR036291">
    <property type="entry name" value="NAD(P)-bd_dom_sf"/>
</dbReference>
<proteinExistence type="inferred from homology"/>
<dbReference type="PRINTS" id="PR00081">
    <property type="entry name" value="GDHRDH"/>
</dbReference>
<evidence type="ECO:0000313" key="4">
    <source>
        <dbReference type="EMBL" id="KAL2281974.1"/>
    </source>
</evidence>
<dbReference type="EMBL" id="JBAWTH010000053">
    <property type="protein sequence ID" value="KAL2281974.1"/>
    <property type="molecule type" value="Genomic_DNA"/>
</dbReference>
<evidence type="ECO:0000256" key="1">
    <source>
        <dbReference type="ARBA" id="ARBA00006484"/>
    </source>
</evidence>
<dbReference type="SUPFAM" id="SSF51735">
    <property type="entry name" value="NAD(P)-binding Rossmann-fold domains"/>
    <property type="match status" value="1"/>
</dbReference>
<evidence type="ECO:0000256" key="3">
    <source>
        <dbReference type="ARBA" id="ARBA00023002"/>
    </source>
</evidence>
<evidence type="ECO:0008006" key="6">
    <source>
        <dbReference type="Google" id="ProtNLM"/>
    </source>
</evidence>
<comment type="similarity">
    <text evidence="1">Belongs to the short-chain dehydrogenases/reductases (SDR) family.</text>
</comment>
<comment type="caution">
    <text evidence="4">The sequence shown here is derived from an EMBL/GenBank/DDBJ whole genome shotgun (WGS) entry which is preliminary data.</text>
</comment>
<dbReference type="InterPro" id="IPR002347">
    <property type="entry name" value="SDR_fam"/>
</dbReference>
<keyword evidence="5" id="KW-1185">Reference proteome</keyword>
<name>A0ABR4EHS2_9PEZI</name>
<dbReference type="PANTHER" id="PTHR43544">
    <property type="entry name" value="SHORT-CHAIN DEHYDROGENASE/REDUCTASE"/>
    <property type="match status" value="1"/>
</dbReference>
<dbReference type="Gene3D" id="3.40.50.720">
    <property type="entry name" value="NAD(P)-binding Rossmann-like Domain"/>
    <property type="match status" value="1"/>
</dbReference>
<sequence length="255" mass="27322">MSSDPTYVLVTGANRGIGRGLAEALLSRPNHVVVATIRNLDTSLRDYEPAEGSKLVVVKIDNTSSSDPPEAVETMKAAGITRLDVVIANAGLAAKAPYHRVEDIALEEWRNLFEVNTFSFVPLFRAVRPLLKATVDQKGEGTAKLLVISSNAGQIGAGMEPMANVLVANYGSSKAALNYLVRRTHFENPWLTSWAVNPGFVQTDSGNALAKDFGMAEAPHTVQQSAAGILDIVSKATRPGTSGKFFMFDGTELTF</sequence>
<accession>A0ABR4EHS2</accession>
<keyword evidence="3" id="KW-0560">Oxidoreductase</keyword>
<keyword evidence="2" id="KW-0521">NADP</keyword>
<dbReference type="InterPro" id="IPR051468">
    <property type="entry name" value="Fungal_SecMetab_SDRs"/>
</dbReference>
<organism evidence="4 5">
    <name type="scientific">Diaporthe vaccinii</name>
    <dbReference type="NCBI Taxonomy" id="105482"/>
    <lineage>
        <taxon>Eukaryota</taxon>
        <taxon>Fungi</taxon>
        <taxon>Dikarya</taxon>
        <taxon>Ascomycota</taxon>
        <taxon>Pezizomycotina</taxon>
        <taxon>Sordariomycetes</taxon>
        <taxon>Sordariomycetidae</taxon>
        <taxon>Diaporthales</taxon>
        <taxon>Diaporthaceae</taxon>
        <taxon>Diaporthe</taxon>
        <taxon>Diaporthe eres species complex</taxon>
    </lineage>
</organism>
<protein>
    <recommendedName>
        <fullName evidence="6">Aflatoxin biosynthesis ketoreductase nor-1</fullName>
    </recommendedName>
</protein>
<dbReference type="Proteomes" id="UP001600888">
    <property type="component" value="Unassembled WGS sequence"/>
</dbReference>
<evidence type="ECO:0000313" key="5">
    <source>
        <dbReference type="Proteomes" id="UP001600888"/>
    </source>
</evidence>
<dbReference type="PANTHER" id="PTHR43544:SF7">
    <property type="entry name" value="NADB-LER2"/>
    <property type="match status" value="1"/>
</dbReference>
<reference evidence="4 5" key="1">
    <citation type="submission" date="2024-03" db="EMBL/GenBank/DDBJ databases">
        <title>A high-quality draft genome sequence of Diaporthe vaccinii, a causative agent of upright dieback and viscid rot disease in cranberry plants.</title>
        <authorList>
            <person name="Sarrasin M."/>
            <person name="Lang B.F."/>
            <person name="Burger G."/>
        </authorList>
    </citation>
    <scope>NUCLEOTIDE SEQUENCE [LARGE SCALE GENOMIC DNA]</scope>
    <source>
        <strain evidence="4 5">IS7</strain>
    </source>
</reference>
<evidence type="ECO:0000256" key="2">
    <source>
        <dbReference type="ARBA" id="ARBA00022857"/>
    </source>
</evidence>
<dbReference type="Pfam" id="PF00106">
    <property type="entry name" value="adh_short"/>
    <property type="match status" value="1"/>
</dbReference>
<gene>
    <name evidence="4" type="ORF">FJTKL_11233</name>
</gene>